<protein>
    <submittedName>
        <fullName evidence="1">Uncharacterized protein</fullName>
    </submittedName>
</protein>
<organism evidence="1 2">
    <name type="scientific">Microthyrium microscopicum</name>
    <dbReference type="NCBI Taxonomy" id="703497"/>
    <lineage>
        <taxon>Eukaryota</taxon>
        <taxon>Fungi</taxon>
        <taxon>Dikarya</taxon>
        <taxon>Ascomycota</taxon>
        <taxon>Pezizomycotina</taxon>
        <taxon>Dothideomycetes</taxon>
        <taxon>Dothideomycetes incertae sedis</taxon>
        <taxon>Microthyriales</taxon>
        <taxon>Microthyriaceae</taxon>
        <taxon>Microthyrium</taxon>
    </lineage>
</organism>
<dbReference type="AlphaFoldDB" id="A0A6A6UB82"/>
<evidence type="ECO:0000313" key="2">
    <source>
        <dbReference type="Proteomes" id="UP000799302"/>
    </source>
</evidence>
<reference evidence="1" key="1">
    <citation type="journal article" date="2020" name="Stud. Mycol.">
        <title>101 Dothideomycetes genomes: a test case for predicting lifestyles and emergence of pathogens.</title>
        <authorList>
            <person name="Haridas S."/>
            <person name="Albert R."/>
            <person name="Binder M."/>
            <person name="Bloem J."/>
            <person name="Labutti K."/>
            <person name="Salamov A."/>
            <person name="Andreopoulos B."/>
            <person name="Baker S."/>
            <person name="Barry K."/>
            <person name="Bills G."/>
            <person name="Bluhm B."/>
            <person name="Cannon C."/>
            <person name="Castanera R."/>
            <person name="Culley D."/>
            <person name="Daum C."/>
            <person name="Ezra D."/>
            <person name="Gonzalez J."/>
            <person name="Henrissat B."/>
            <person name="Kuo A."/>
            <person name="Liang C."/>
            <person name="Lipzen A."/>
            <person name="Lutzoni F."/>
            <person name="Magnuson J."/>
            <person name="Mondo S."/>
            <person name="Nolan M."/>
            <person name="Ohm R."/>
            <person name="Pangilinan J."/>
            <person name="Park H.-J."/>
            <person name="Ramirez L."/>
            <person name="Alfaro M."/>
            <person name="Sun H."/>
            <person name="Tritt A."/>
            <person name="Yoshinaga Y."/>
            <person name="Zwiers L.-H."/>
            <person name="Turgeon B."/>
            <person name="Goodwin S."/>
            <person name="Spatafora J."/>
            <person name="Crous P."/>
            <person name="Grigoriev I."/>
        </authorList>
    </citation>
    <scope>NUCLEOTIDE SEQUENCE</scope>
    <source>
        <strain evidence="1">CBS 115976</strain>
    </source>
</reference>
<dbReference type="EMBL" id="MU004236">
    <property type="protein sequence ID" value="KAF2668876.1"/>
    <property type="molecule type" value="Genomic_DNA"/>
</dbReference>
<keyword evidence="2" id="KW-1185">Reference proteome</keyword>
<accession>A0A6A6UB82</accession>
<name>A0A6A6UB82_9PEZI</name>
<gene>
    <name evidence="1" type="ORF">BT63DRAFT_287770</name>
</gene>
<proteinExistence type="predicted"/>
<evidence type="ECO:0000313" key="1">
    <source>
        <dbReference type="EMBL" id="KAF2668876.1"/>
    </source>
</evidence>
<sequence>MAGNLSNIACDDFAISKSSTDKIYPSPQLGPHGLEIALLVRQESGSIMQKSRLKQNLACLDLTYGDKRCPVGLYLEAEEERGISIVPHRMGHFRRVAPYLSKNKNFHLIRSGKYVREPMNISQVDPATLSQRHDTFVIYHDSKLFDKKDVVMDYFPHETNPSGFQEQIASPTVDVFVSTPPIRPGVGLDHVGSAGTCLFSHPCKGSSLILYFGLREKAGAWCFVVANVDSKASPSSASSSKYSRYLDLLDKQLLSSRFGDTHQLPLPCGHVVETTLKRQSLRYVVSMMAFNQ</sequence>
<dbReference type="Proteomes" id="UP000799302">
    <property type="component" value="Unassembled WGS sequence"/>
</dbReference>